<dbReference type="EMBL" id="QVFD01000002">
    <property type="protein sequence ID" value="RGC50350.1"/>
    <property type="molecule type" value="Genomic_DNA"/>
</dbReference>
<feature type="transmembrane region" description="Helical" evidence="2">
    <location>
        <begin position="28"/>
        <end position="46"/>
    </location>
</feature>
<accession>A0A3E2XP80</accession>
<protein>
    <submittedName>
        <fullName evidence="4">Uncharacterized protein</fullName>
    </submittedName>
</protein>
<dbReference type="Proteomes" id="UP000261231">
    <property type="component" value="Unassembled WGS sequence"/>
</dbReference>
<dbReference type="RefSeq" id="WP_015514723.1">
    <property type="nucleotide sequence ID" value="NZ_JAJCNA010000005.1"/>
</dbReference>
<feature type="region of interest" description="Disordered" evidence="1">
    <location>
        <begin position="52"/>
        <end position="90"/>
    </location>
</feature>
<evidence type="ECO:0000313" key="4">
    <source>
        <dbReference type="EMBL" id="RGC50350.1"/>
    </source>
</evidence>
<dbReference type="EMBL" id="QVEP01000014">
    <property type="protein sequence ID" value="RGB80049.1"/>
    <property type="molecule type" value="Genomic_DNA"/>
</dbReference>
<evidence type="ECO:0000256" key="1">
    <source>
        <dbReference type="SAM" id="MobiDB-lite"/>
    </source>
</evidence>
<keyword evidence="2" id="KW-1133">Transmembrane helix</keyword>
<dbReference type="Proteomes" id="UP000260773">
    <property type="component" value="Unassembled WGS sequence"/>
</dbReference>
<name>A0A3E2XP80_9FIRM</name>
<proteinExistence type="predicted"/>
<gene>
    <name evidence="3" type="ORF">DW070_07565</name>
    <name evidence="4" type="ORF">DW747_02985</name>
</gene>
<evidence type="ECO:0000256" key="2">
    <source>
        <dbReference type="SAM" id="Phobius"/>
    </source>
</evidence>
<dbReference type="AlphaFoldDB" id="A0A3E2XP80"/>
<reference evidence="5 6" key="1">
    <citation type="submission" date="2018-08" db="EMBL/GenBank/DDBJ databases">
        <title>A genome reference for cultivated species of the human gut microbiota.</title>
        <authorList>
            <person name="Zou Y."/>
            <person name="Xue W."/>
            <person name="Luo G."/>
        </authorList>
    </citation>
    <scope>NUCLEOTIDE SEQUENCE [LARGE SCALE GENOMIC DNA]</scope>
    <source>
        <strain evidence="3 5">AF45-17</strain>
        <strain evidence="4 6">AM28-39</strain>
    </source>
</reference>
<evidence type="ECO:0000313" key="3">
    <source>
        <dbReference type="EMBL" id="RGB80049.1"/>
    </source>
</evidence>
<sequence length="90" mass="10231">MLFIAYIVIAIAALVMVYFGHLQGTSQFYTSILGATIVLYCVYLDFKKRREKKAEENKKNGKSVKKTQHSGKKSNTNISQNARRSTKNIK</sequence>
<feature type="transmembrane region" description="Helical" evidence="2">
    <location>
        <begin position="5"/>
        <end position="22"/>
    </location>
</feature>
<keyword evidence="2" id="KW-0812">Transmembrane</keyword>
<comment type="caution">
    <text evidence="4">The sequence shown here is derived from an EMBL/GenBank/DDBJ whole genome shotgun (WGS) entry which is preliminary data.</text>
</comment>
<feature type="compositionally biased region" description="Basic residues" evidence="1">
    <location>
        <begin position="60"/>
        <end position="72"/>
    </location>
</feature>
<evidence type="ECO:0000313" key="6">
    <source>
        <dbReference type="Proteomes" id="UP000261231"/>
    </source>
</evidence>
<dbReference type="OrthoDB" id="10005293at2"/>
<evidence type="ECO:0000313" key="5">
    <source>
        <dbReference type="Proteomes" id="UP000260773"/>
    </source>
</evidence>
<keyword evidence="6" id="KW-1185">Reference proteome</keyword>
<keyword evidence="2" id="KW-0472">Membrane</keyword>
<feature type="compositionally biased region" description="Polar residues" evidence="1">
    <location>
        <begin position="73"/>
        <end position="83"/>
    </location>
</feature>
<organism evidence="4 6">
    <name type="scientific">Coprococcus catus</name>
    <dbReference type="NCBI Taxonomy" id="116085"/>
    <lineage>
        <taxon>Bacteria</taxon>
        <taxon>Bacillati</taxon>
        <taxon>Bacillota</taxon>
        <taxon>Clostridia</taxon>
        <taxon>Lachnospirales</taxon>
        <taxon>Lachnospiraceae</taxon>
        <taxon>Coprococcus</taxon>
    </lineage>
</organism>